<evidence type="ECO:0000313" key="3">
    <source>
        <dbReference type="Proteomes" id="UP000780875"/>
    </source>
</evidence>
<dbReference type="Pfam" id="PF00581">
    <property type="entry name" value="Rhodanese"/>
    <property type="match status" value="1"/>
</dbReference>
<keyword evidence="3" id="KW-1185">Reference proteome</keyword>
<dbReference type="PANTHER" id="PTHR43031">
    <property type="entry name" value="FAD-DEPENDENT OXIDOREDUCTASE"/>
    <property type="match status" value="1"/>
</dbReference>
<dbReference type="InterPro" id="IPR001763">
    <property type="entry name" value="Rhodanese-like_dom"/>
</dbReference>
<gene>
    <name evidence="2" type="ORF">K8U61_14165</name>
</gene>
<organism evidence="2 3">
    <name type="scientific">Nocardioides mangrovi</name>
    <dbReference type="NCBI Taxonomy" id="2874580"/>
    <lineage>
        <taxon>Bacteria</taxon>
        <taxon>Bacillati</taxon>
        <taxon>Actinomycetota</taxon>
        <taxon>Actinomycetes</taxon>
        <taxon>Propionibacteriales</taxon>
        <taxon>Nocardioidaceae</taxon>
        <taxon>Nocardioides</taxon>
    </lineage>
</organism>
<comment type="caution">
    <text evidence="2">The sequence shown here is derived from an EMBL/GenBank/DDBJ whole genome shotgun (WGS) entry which is preliminary data.</text>
</comment>
<evidence type="ECO:0000313" key="2">
    <source>
        <dbReference type="EMBL" id="MBZ5739316.1"/>
    </source>
</evidence>
<dbReference type="Proteomes" id="UP000780875">
    <property type="component" value="Unassembled WGS sequence"/>
</dbReference>
<dbReference type="EMBL" id="JAIQZJ010000008">
    <property type="protein sequence ID" value="MBZ5739316.1"/>
    <property type="molecule type" value="Genomic_DNA"/>
</dbReference>
<reference evidence="2 3" key="1">
    <citation type="submission" date="2021-09" db="EMBL/GenBank/DDBJ databases">
        <title>Whole genome sequence of Nocardioides sp. GBK3QG-3.</title>
        <authorList>
            <person name="Tuo L."/>
        </authorList>
    </citation>
    <scope>NUCLEOTIDE SEQUENCE [LARGE SCALE GENOMIC DNA]</scope>
    <source>
        <strain evidence="2 3">GBK3QG-3</strain>
    </source>
</reference>
<name>A0ABS7UE90_9ACTN</name>
<dbReference type="PROSITE" id="PS50206">
    <property type="entry name" value="RHODANESE_3"/>
    <property type="match status" value="1"/>
</dbReference>
<dbReference type="RefSeq" id="WP_224123688.1">
    <property type="nucleotide sequence ID" value="NZ_JAIQZJ010000008.1"/>
</dbReference>
<dbReference type="CDD" id="cd00158">
    <property type="entry name" value="RHOD"/>
    <property type="match status" value="1"/>
</dbReference>
<proteinExistence type="predicted"/>
<dbReference type="Gene3D" id="3.40.250.10">
    <property type="entry name" value="Rhodanese-like domain"/>
    <property type="match status" value="1"/>
</dbReference>
<protein>
    <submittedName>
        <fullName evidence="2">Rhodanese-like domain-containing protein</fullName>
    </submittedName>
</protein>
<feature type="domain" description="Rhodanese" evidence="1">
    <location>
        <begin position="14"/>
        <end position="101"/>
    </location>
</feature>
<dbReference type="InterPro" id="IPR050229">
    <property type="entry name" value="GlpE_sulfurtransferase"/>
</dbReference>
<accession>A0ABS7UE90</accession>
<evidence type="ECO:0000259" key="1">
    <source>
        <dbReference type="PROSITE" id="PS50206"/>
    </source>
</evidence>
<sequence>MVHEIDVVQLDALLADGATVIDVREPDEYAAAHVAGTRLVPMGELGRHIGELLTARPVYLICRSGNRSGLMCQALGELGLEAVNVRGGLDAWVASGRPVAGGAA</sequence>
<dbReference type="SUPFAM" id="SSF52821">
    <property type="entry name" value="Rhodanese/Cell cycle control phosphatase"/>
    <property type="match status" value="1"/>
</dbReference>
<dbReference type="SMART" id="SM00450">
    <property type="entry name" value="RHOD"/>
    <property type="match status" value="1"/>
</dbReference>
<dbReference type="InterPro" id="IPR036873">
    <property type="entry name" value="Rhodanese-like_dom_sf"/>
</dbReference>
<dbReference type="PANTHER" id="PTHR43031:SF1">
    <property type="entry name" value="PYRIDINE NUCLEOTIDE-DISULPHIDE OXIDOREDUCTASE"/>
    <property type="match status" value="1"/>
</dbReference>